<keyword evidence="3" id="KW-1185">Reference proteome</keyword>
<gene>
    <name evidence="2" type="ORF">HNY73_010466</name>
</gene>
<dbReference type="AlphaFoldDB" id="A0A8T0F617"/>
<reference evidence="2" key="2">
    <citation type="submission" date="2020-06" db="EMBL/GenBank/DDBJ databases">
        <authorList>
            <person name="Sheffer M."/>
        </authorList>
    </citation>
    <scope>NUCLEOTIDE SEQUENCE</scope>
</reference>
<dbReference type="EMBL" id="JABXBU010000030">
    <property type="protein sequence ID" value="KAF8784850.1"/>
    <property type="molecule type" value="Genomic_DNA"/>
</dbReference>
<dbReference type="Proteomes" id="UP000807504">
    <property type="component" value="Unassembled WGS sequence"/>
</dbReference>
<proteinExistence type="predicted"/>
<protein>
    <submittedName>
        <fullName evidence="2">Uncharacterized protein</fullName>
    </submittedName>
</protein>
<accession>A0A8T0F617</accession>
<evidence type="ECO:0000313" key="2">
    <source>
        <dbReference type="EMBL" id="KAF8784850.1"/>
    </source>
</evidence>
<feature type="compositionally biased region" description="Basic and acidic residues" evidence="1">
    <location>
        <begin position="754"/>
        <end position="779"/>
    </location>
</feature>
<evidence type="ECO:0000313" key="3">
    <source>
        <dbReference type="Proteomes" id="UP000807504"/>
    </source>
</evidence>
<evidence type="ECO:0000256" key="1">
    <source>
        <dbReference type="SAM" id="MobiDB-lite"/>
    </source>
</evidence>
<organism evidence="2 3">
    <name type="scientific">Argiope bruennichi</name>
    <name type="common">Wasp spider</name>
    <name type="synonym">Aranea bruennichi</name>
    <dbReference type="NCBI Taxonomy" id="94029"/>
    <lineage>
        <taxon>Eukaryota</taxon>
        <taxon>Metazoa</taxon>
        <taxon>Ecdysozoa</taxon>
        <taxon>Arthropoda</taxon>
        <taxon>Chelicerata</taxon>
        <taxon>Arachnida</taxon>
        <taxon>Araneae</taxon>
        <taxon>Araneomorphae</taxon>
        <taxon>Entelegynae</taxon>
        <taxon>Araneoidea</taxon>
        <taxon>Araneidae</taxon>
        <taxon>Argiope</taxon>
    </lineage>
</organism>
<comment type="caution">
    <text evidence="2">The sequence shown here is derived from an EMBL/GenBank/DDBJ whole genome shotgun (WGS) entry which is preliminary data.</text>
</comment>
<sequence>MEKRLFRDILLPLEEIALKRVVVSLCIDTLNSNWSLLDNFDLVADEISDKVSKILPASLKERMIPFVRVIGSEILHWQTYHENILPDKHDDFSFHSLKHLHWTCMGTIDYRKTAEKLIVLKMFDVTKRYELACLYCLEDYIPLLWEEVSEEYKKHLKEQFYFSVELQLRYYWAYLLKGEEYKFSCIFKTRLPEELSFYQFAFKQLAVQGNKAAARYFFQKLSNRERESSLYFTICSVLNKRFRYLSETKPFDFPKQSLSDVLFYLLSLMNLEQQMLALKKCPCTILASCLDWPLNDLFLEVANVIWTFLPKIMYEDLLSCMLQVIRTSGYYNPKLFQEFFLKSPGSFREVFVNRECAFYGYFMPEFFHMQDSETIKVIFRNIQAADRVKLVFCQRVFSLLCDSISQGEWPIVEVCIREAMLSKEDGQRLKTDVLEYMTKNHRELGVEERTHKLKRFCEFFDDPCTNADVFKTRLPEELSFYQYAFKQLAVQGNKAAARYFFQKLSNRERESSLYFTICSVLNKRFRYLSETKLFDFPKQNLSDVLFYLLSLMNLEQQMLALKKCPCTILASCLDWPLNNLFLEVADVIWTFLPKIMYEDLLSCMLQVIRTSGYYNPKLFQEFFLKSPGSFREVFVNRECAFYGYFMPEFFHMQDSETIKVIFRNIQAADRVKLVFCQRVFSLLCDSISQGEWPIVEVCIREAMLSKEDGQRLKTDVLEYMTKNHRELGVEERTHKLKRFCEFFDDPCTNADGEESSKDETLTDVKKLSTDEEKNVPPKN</sequence>
<feature type="region of interest" description="Disordered" evidence="1">
    <location>
        <begin position="748"/>
        <end position="779"/>
    </location>
</feature>
<reference evidence="2" key="1">
    <citation type="journal article" date="2020" name="bioRxiv">
        <title>Chromosome-level reference genome of the European wasp spider Argiope bruennichi: a resource for studies on range expansion and evolutionary adaptation.</title>
        <authorList>
            <person name="Sheffer M.M."/>
            <person name="Hoppe A."/>
            <person name="Krehenwinkel H."/>
            <person name="Uhl G."/>
            <person name="Kuss A.W."/>
            <person name="Jensen L."/>
            <person name="Jensen C."/>
            <person name="Gillespie R.G."/>
            <person name="Hoff K.J."/>
            <person name="Prost S."/>
        </authorList>
    </citation>
    <scope>NUCLEOTIDE SEQUENCE</scope>
</reference>
<name>A0A8T0F617_ARGBR</name>